<feature type="region of interest" description="Disordered" evidence="1">
    <location>
        <begin position="599"/>
        <end position="622"/>
    </location>
</feature>
<accession>A0A8K0GHA0</accession>
<keyword evidence="3" id="KW-1185">Reference proteome</keyword>
<gene>
    <name evidence="2" type="ORF">ILUMI_06382</name>
</gene>
<feature type="region of interest" description="Disordered" evidence="1">
    <location>
        <begin position="1"/>
        <end position="23"/>
    </location>
</feature>
<organism evidence="2 3">
    <name type="scientific">Ignelater luminosus</name>
    <name type="common">Cucubano</name>
    <name type="synonym">Pyrophorus luminosus</name>
    <dbReference type="NCBI Taxonomy" id="2038154"/>
    <lineage>
        <taxon>Eukaryota</taxon>
        <taxon>Metazoa</taxon>
        <taxon>Ecdysozoa</taxon>
        <taxon>Arthropoda</taxon>
        <taxon>Hexapoda</taxon>
        <taxon>Insecta</taxon>
        <taxon>Pterygota</taxon>
        <taxon>Neoptera</taxon>
        <taxon>Endopterygota</taxon>
        <taxon>Coleoptera</taxon>
        <taxon>Polyphaga</taxon>
        <taxon>Elateriformia</taxon>
        <taxon>Elateroidea</taxon>
        <taxon>Elateridae</taxon>
        <taxon>Agrypninae</taxon>
        <taxon>Pyrophorini</taxon>
        <taxon>Ignelater</taxon>
    </lineage>
</organism>
<evidence type="ECO:0000313" key="3">
    <source>
        <dbReference type="Proteomes" id="UP000801492"/>
    </source>
</evidence>
<proteinExistence type="predicted"/>
<name>A0A8K0GHA0_IGNLU</name>
<feature type="region of interest" description="Disordered" evidence="1">
    <location>
        <begin position="675"/>
        <end position="725"/>
    </location>
</feature>
<protein>
    <submittedName>
        <fullName evidence="2">Uncharacterized protein</fullName>
    </submittedName>
</protein>
<feature type="compositionally biased region" description="Basic residues" evidence="1">
    <location>
        <begin position="1"/>
        <end position="16"/>
    </location>
</feature>
<dbReference type="EMBL" id="VTPC01002628">
    <property type="protein sequence ID" value="KAF2899804.1"/>
    <property type="molecule type" value="Genomic_DNA"/>
</dbReference>
<sequence length="725" mass="81428">MPRKKRSRKHKRHRNDRNHFSGADSKIVEEDNVLRTCLNAETSLNITPTVAANVKTADNNETPSPDFFFEVPKVLLINNSNKILRSHSSSDVITPNTPIRKRRNISRESGLGYSGLPYLFNLSGTPENVMSDLKERHSSTILDQKQFSKHRVRSHSSLAKLHSPGIEKVPLKADISTQTIESKDVGCITETPQFNHDSLLDFDYKIKVLQNKSLSGYVTPLKRMRIDSITPFSNVKDTAERIQDLNNLQNQQTRYKTFNCSKVLNGESLRKLQNFNEIILNTSQSINYDNCELEEVEDNAEQGGKHETSTDDLSGIENSFFTPQLYNGKLASTPITQAVDKAVGDEEAVPNKAEIVRCQSIKEVQSSKKILKSVTSTSTQVEKFNFSNHVGIQTVQVNEKGIIPVAKTRVSKERQCVVSVNKRRTYKSLPSAALYYKISPRRDIRLGPIHRISLERTDSAETVAAIETFARIFAKVKKYHGRYSSKLPAKIIEICTWLGITIKKGITSLYQLYTEQNKKIIDCPSDTNCNKCNSYLSQLSKLTSTVEELNTEIINMKQDNQDKSEKLALLHSEINQLRQELAQFEDLRKELQELKGQLNTKSAVPPPPPPPPPPLLPALSIPHNNSKTVKVAARKKSNENARPIISLEDILKVKLKKISDRRSPMRRATEPLVSNALKQVRLRPTTSKPQTPSNGSPSSASSVSNSPRSSLTRILTNVDTNEKST</sequence>
<dbReference type="AlphaFoldDB" id="A0A8K0GHA0"/>
<comment type="caution">
    <text evidence="2">The sequence shown here is derived from an EMBL/GenBank/DDBJ whole genome shotgun (WGS) entry which is preliminary data.</text>
</comment>
<dbReference type="Proteomes" id="UP000801492">
    <property type="component" value="Unassembled WGS sequence"/>
</dbReference>
<feature type="compositionally biased region" description="Pro residues" evidence="1">
    <location>
        <begin position="604"/>
        <end position="616"/>
    </location>
</feature>
<dbReference type="OrthoDB" id="6733420at2759"/>
<feature type="compositionally biased region" description="Low complexity" evidence="1">
    <location>
        <begin position="692"/>
        <end position="710"/>
    </location>
</feature>
<evidence type="ECO:0000313" key="2">
    <source>
        <dbReference type="EMBL" id="KAF2899804.1"/>
    </source>
</evidence>
<evidence type="ECO:0000256" key="1">
    <source>
        <dbReference type="SAM" id="MobiDB-lite"/>
    </source>
</evidence>
<reference evidence="2" key="1">
    <citation type="submission" date="2019-08" db="EMBL/GenBank/DDBJ databases">
        <title>The genome of the North American firefly Photinus pyralis.</title>
        <authorList>
            <consortium name="Photinus pyralis genome working group"/>
            <person name="Fallon T.R."/>
            <person name="Sander Lower S.E."/>
            <person name="Weng J.-K."/>
        </authorList>
    </citation>
    <scope>NUCLEOTIDE SEQUENCE</scope>
    <source>
        <strain evidence="2">TRF0915ILg1</strain>
        <tissue evidence="2">Whole body</tissue>
    </source>
</reference>